<dbReference type="Pfam" id="PF15830">
    <property type="entry name" value="DUF4712"/>
    <property type="match status" value="1"/>
</dbReference>
<proteinExistence type="predicted"/>
<dbReference type="GeneID" id="110076925"/>
<dbReference type="Proteomes" id="UP001652642">
    <property type="component" value="Chromosome 2"/>
</dbReference>
<keyword evidence="2" id="KW-1185">Reference proteome</keyword>
<dbReference type="CTD" id="121921625"/>
<dbReference type="RefSeq" id="XP_020645162.2">
    <property type="nucleotide sequence ID" value="XM_020789503.2"/>
</dbReference>
<dbReference type="RefSeq" id="XP_020645171.2">
    <property type="nucleotide sequence ID" value="XM_020789512.2"/>
</dbReference>
<dbReference type="OrthoDB" id="9414700at2759"/>
<dbReference type="InterPro" id="IPR031670">
    <property type="entry name" value="DUF4712"/>
</dbReference>
<accession>A0A6J0T9K7</accession>
<evidence type="ECO:0000313" key="6">
    <source>
        <dbReference type="RefSeq" id="XP_072845970.1"/>
    </source>
</evidence>
<dbReference type="RefSeq" id="XP_072845970.1">
    <property type="nucleotide sequence ID" value="XM_072989869.1"/>
</dbReference>
<evidence type="ECO:0000313" key="5">
    <source>
        <dbReference type="RefSeq" id="XP_020645171.2"/>
    </source>
</evidence>
<protein>
    <submittedName>
        <fullName evidence="3 4">Uncharacterized protein C3orf62 homolog isoform X1</fullName>
    </submittedName>
</protein>
<sequence>MSDKLSRCRKELAAAIDRAMEDLSIPSPDSTVDENLPSTSSNEDLLNDKGETTPLNSCYPHPSVPDSPAPEKENPLLKPNLIPETVVSSIPCTKREPLTSKENTLWHPPVFVADSHFFISLEDNERKKDHLRKTDERSMKSETNITASDASPENLKYLADESEDYPVLWPAEMTQQKSILENELHELSQLSSIQFSLEESSFLDLDVSNFRKVLEHSPEDEAIIETLLDMEEEYKPNSSNLHQLY</sequence>
<gene>
    <name evidence="3 4 5 6" type="primary">C2H3orf62</name>
</gene>
<name>A0A6J0T9K7_9SAUR</name>
<evidence type="ECO:0000313" key="4">
    <source>
        <dbReference type="RefSeq" id="XP_020645162.2"/>
    </source>
</evidence>
<dbReference type="RefSeq" id="XP_020645152.2">
    <property type="nucleotide sequence ID" value="XM_020789493.2"/>
</dbReference>
<dbReference type="PANTHER" id="PTHR36680">
    <property type="entry name" value="HYPOTHETICAL LOC498675"/>
    <property type="match status" value="1"/>
</dbReference>
<dbReference type="KEGG" id="pvt:110076925"/>
<organism evidence="2 4">
    <name type="scientific">Pogona vitticeps</name>
    <name type="common">central bearded dragon</name>
    <dbReference type="NCBI Taxonomy" id="103695"/>
    <lineage>
        <taxon>Eukaryota</taxon>
        <taxon>Metazoa</taxon>
        <taxon>Chordata</taxon>
        <taxon>Craniata</taxon>
        <taxon>Vertebrata</taxon>
        <taxon>Euteleostomi</taxon>
        <taxon>Lepidosauria</taxon>
        <taxon>Squamata</taxon>
        <taxon>Bifurcata</taxon>
        <taxon>Unidentata</taxon>
        <taxon>Episquamata</taxon>
        <taxon>Toxicofera</taxon>
        <taxon>Iguania</taxon>
        <taxon>Acrodonta</taxon>
        <taxon>Agamidae</taxon>
        <taxon>Amphibolurinae</taxon>
        <taxon>Pogona</taxon>
    </lineage>
</organism>
<dbReference type="AlphaFoldDB" id="A0A6J0T9K7"/>
<evidence type="ECO:0000313" key="3">
    <source>
        <dbReference type="RefSeq" id="XP_020645152.2"/>
    </source>
</evidence>
<dbReference type="PANTHER" id="PTHR36680:SF1">
    <property type="entry name" value="HYPOTHETICAL LOC498675"/>
    <property type="match status" value="1"/>
</dbReference>
<reference evidence="2 3" key="1">
    <citation type="submission" date="2025-05" db="UniProtKB">
        <authorList>
            <consortium name="RefSeq"/>
        </authorList>
    </citation>
    <scope>NUCLEOTIDE SEQUENCE [LARGE SCALE GENOMIC DNA]</scope>
</reference>
<evidence type="ECO:0000256" key="1">
    <source>
        <dbReference type="SAM" id="MobiDB-lite"/>
    </source>
</evidence>
<evidence type="ECO:0000313" key="2">
    <source>
        <dbReference type="Proteomes" id="UP001652642"/>
    </source>
</evidence>
<feature type="region of interest" description="Disordered" evidence="1">
    <location>
        <begin position="19"/>
        <end position="80"/>
    </location>
</feature>